<evidence type="ECO:0000259" key="9">
    <source>
        <dbReference type="PROSITE" id="PS51281"/>
    </source>
</evidence>
<dbReference type="Gene3D" id="1.10.8.10">
    <property type="entry name" value="DNA helicase RuvA subunit, C-terminal domain"/>
    <property type="match status" value="1"/>
</dbReference>
<dbReference type="GO" id="GO:0003723">
    <property type="term" value="F:RNA binding"/>
    <property type="evidence" value="ECO:0007669"/>
    <property type="project" value="TreeGrafter"/>
</dbReference>
<gene>
    <name evidence="10" type="ORF">KQX54_016773</name>
</gene>
<feature type="domain" description="NTF2" evidence="8">
    <location>
        <begin position="288"/>
        <end position="434"/>
    </location>
</feature>
<evidence type="ECO:0000256" key="2">
    <source>
        <dbReference type="ARBA" id="ARBA00009285"/>
    </source>
</evidence>
<evidence type="ECO:0000256" key="6">
    <source>
        <dbReference type="ARBA" id="ARBA00022816"/>
    </source>
</evidence>
<dbReference type="PANTHER" id="PTHR10662:SF22">
    <property type="entry name" value="NUCLEAR RNA EXPORT FACTOR 1"/>
    <property type="match status" value="1"/>
</dbReference>
<keyword evidence="3" id="KW-0813">Transport</keyword>
<dbReference type="EMBL" id="JAHXZJ010001864">
    <property type="protein sequence ID" value="KAH0549990.1"/>
    <property type="molecule type" value="Genomic_DNA"/>
</dbReference>
<dbReference type="InterPro" id="IPR002075">
    <property type="entry name" value="NTF2_dom"/>
</dbReference>
<evidence type="ECO:0000313" key="11">
    <source>
        <dbReference type="Proteomes" id="UP000826195"/>
    </source>
</evidence>
<dbReference type="Pfam" id="PF03943">
    <property type="entry name" value="TAP_C"/>
    <property type="match status" value="1"/>
</dbReference>
<sequence length="521" mass="60075">MKRRKNRMPTASVSIKTSPLASNPSLAVATAAAAAVEVVTTTTSTVPSQNANCEPLRLTYLKPSFNNHELALAARQDLWHKFIIFNVGEYSKETILDSVLLTCQPEVILALKYQVDSTKKATFLAKCTIAAIDTLVKQGLMIRLPDDNILKLDIVLGFVNNQKLPLNLHRIVVDVLNSRWDGSKKILNLENFHHDKQFGSLYCPLSSSSVLVFVFKCCKMRMEFKITELWLDGNPFCKQFKKPEDYIQAVKFVFPHIQRLDGVIIGVKQQLMPPYHPYFLNDESRISLVRQFIQHYFTLFDQKDRTDLNGIYESDAFFSATFGDIANPRHRQLTKIININRNLLKVVDYSRCYKYLLSGAGEIIDTLRRLPPMYHNYKNFTVDILHQGDNHLAVNIQGPFYYREFPISLYFSRTFILVEKDDREFRIVNDQYHIQSGNATMMENNQNNTGLNVIPNFIPTYLGEGEKNDLVKFLSNVSTMNMEYCREFLEQSDWNLRDAISKFMKSYTVNDISRKAFGSRR</sequence>
<dbReference type="InterPro" id="IPR032675">
    <property type="entry name" value="LRR_dom_sf"/>
</dbReference>
<evidence type="ECO:0000256" key="4">
    <source>
        <dbReference type="ARBA" id="ARBA00022614"/>
    </source>
</evidence>
<dbReference type="SMART" id="SM00804">
    <property type="entry name" value="TAP_C"/>
    <property type="match status" value="1"/>
</dbReference>
<dbReference type="SUPFAM" id="SSF52058">
    <property type="entry name" value="L domain-like"/>
    <property type="match status" value="1"/>
</dbReference>
<keyword evidence="11" id="KW-1185">Reference proteome</keyword>
<evidence type="ECO:0000256" key="3">
    <source>
        <dbReference type="ARBA" id="ARBA00022448"/>
    </source>
</evidence>
<dbReference type="SUPFAM" id="SSF46934">
    <property type="entry name" value="UBA-like"/>
    <property type="match status" value="1"/>
</dbReference>
<dbReference type="Gene3D" id="3.80.10.10">
    <property type="entry name" value="Ribonuclease Inhibitor"/>
    <property type="match status" value="1"/>
</dbReference>
<comment type="subcellular location">
    <subcellularLocation>
        <location evidence="1">Nucleus</location>
    </subcellularLocation>
</comment>
<protein>
    <submittedName>
        <fullName evidence="10">Uncharacterized protein</fullName>
    </submittedName>
</protein>
<dbReference type="InterPro" id="IPR057125">
    <property type="entry name" value="NXF1/2/3/5-like_LRR"/>
</dbReference>
<proteinExistence type="inferred from homology"/>
<comment type="caution">
    <text evidence="10">The sequence shown here is derived from an EMBL/GenBank/DDBJ whole genome shotgun (WGS) entry which is preliminary data.</text>
</comment>
<evidence type="ECO:0000313" key="10">
    <source>
        <dbReference type="EMBL" id="KAH0549990.1"/>
    </source>
</evidence>
<dbReference type="InterPro" id="IPR032710">
    <property type="entry name" value="NTF2-like_dom_sf"/>
</dbReference>
<dbReference type="PROSITE" id="PS51281">
    <property type="entry name" value="TAP_C"/>
    <property type="match status" value="1"/>
</dbReference>
<dbReference type="InterPro" id="IPR030217">
    <property type="entry name" value="NXF_fam"/>
</dbReference>
<dbReference type="Proteomes" id="UP000826195">
    <property type="component" value="Unassembled WGS sequence"/>
</dbReference>
<dbReference type="InterPro" id="IPR018222">
    <property type="entry name" value="Nuclear_transport_factor_2_euk"/>
</dbReference>
<keyword evidence="5" id="KW-0677">Repeat</keyword>
<dbReference type="InterPro" id="IPR005637">
    <property type="entry name" value="TAP_C_dom"/>
</dbReference>
<dbReference type="PROSITE" id="PS50177">
    <property type="entry name" value="NTF2_DOMAIN"/>
    <property type="match status" value="1"/>
</dbReference>
<dbReference type="Pfam" id="PF22602">
    <property type="entry name" value="NXF_NTF2"/>
    <property type="match status" value="1"/>
</dbReference>
<dbReference type="Pfam" id="PF24048">
    <property type="entry name" value="LRR_NXF1-5"/>
    <property type="match status" value="1"/>
</dbReference>
<dbReference type="PANTHER" id="PTHR10662">
    <property type="entry name" value="NUCLEAR RNA EXPORT FACTOR"/>
    <property type="match status" value="1"/>
</dbReference>
<organism evidence="10 11">
    <name type="scientific">Cotesia glomerata</name>
    <name type="common">Lepidopteran parasitic wasp</name>
    <name type="synonym">Apanteles glomeratus</name>
    <dbReference type="NCBI Taxonomy" id="32391"/>
    <lineage>
        <taxon>Eukaryota</taxon>
        <taxon>Metazoa</taxon>
        <taxon>Ecdysozoa</taxon>
        <taxon>Arthropoda</taxon>
        <taxon>Hexapoda</taxon>
        <taxon>Insecta</taxon>
        <taxon>Pterygota</taxon>
        <taxon>Neoptera</taxon>
        <taxon>Endopterygota</taxon>
        <taxon>Hymenoptera</taxon>
        <taxon>Apocrita</taxon>
        <taxon>Ichneumonoidea</taxon>
        <taxon>Braconidae</taxon>
        <taxon>Microgastrinae</taxon>
        <taxon>Cotesia</taxon>
    </lineage>
</organism>
<keyword evidence="7" id="KW-0539">Nucleus</keyword>
<keyword evidence="6" id="KW-0509">mRNA transport</keyword>
<evidence type="ECO:0000256" key="7">
    <source>
        <dbReference type="ARBA" id="ARBA00023242"/>
    </source>
</evidence>
<dbReference type="SUPFAM" id="SSF54427">
    <property type="entry name" value="NTF2-like"/>
    <property type="match status" value="1"/>
</dbReference>
<dbReference type="GO" id="GO:0016973">
    <property type="term" value="P:poly(A)+ mRNA export from nucleus"/>
    <property type="evidence" value="ECO:0007669"/>
    <property type="project" value="TreeGrafter"/>
</dbReference>
<evidence type="ECO:0000256" key="1">
    <source>
        <dbReference type="ARBA" id="ARBA00004123"/>
    </source>
</evidence>
<accession>A0AAV7ICJ8</accession>
<comment type="similarity">
    <text evidence="2">Belongs to the NXF family.</text>
</comment>
<feature type="domain" description="TAP-C" evidence="9">
    <location>
        <begin position="465"/>
        <end position="520"/>
    </location>
</feature>
<evidence type="ECO:0000256" key="5">
    <source>
        <dbReference type="ARBA" id="ARBA00022737"/>
    </source>
</evidence>
<dbReference type="AlphaFoldDB" id="A0AAV7ICJ8"/>
<reference evidence="10 11" key="1">
    <citation type="journal article" date="2021" name="J. Hered.">
        <title>A chromosome-level genome assembly of the parasitoid wasp, Cotesia glomerata (Hymenoptera: Braconidae).</title>
        <authorList>
            <person name="Pinto B.J."/>
            <person name="Weis J.J."/>
            <person name="Gamble T."/>
            <person name="Ode P.J."/>
            <person name="Paul R."/>
            <person name="Zaspel J.M."/>
        </authorList>
    </citation>
    <scope>NUCLEOTIDE SEQUENCE [LARGE SCALE GENOMIC DNA]</scope>
    <source>
        <strain evidence="10">CgM1</strain>
    </source>
</reference>
<keyword evidence="4" id="KW-0433">Leucine-rich repeat</keyword>
<dbReference type="Gene3D" id="3.10.450.50">
    <property type="match status" value="1"/>
</dbReference>
<dbReference type="GO" id="GO:0005634">
    <property type="term" value="C:nucleus"/>
    <property type="evidence" value="ECO:0007669"/>
    <property type="project" value="UniProtKB-SubCell"/>
</dbReference>
<evidence type="ECO:0000259" key="8">
    <source>
        <dbReference type="PROSITE" id="PS50177"/>
    </source>
</evidence>
<name>A0AAV7ICJ8_COTGL</name>
<dbReference type="InterPro" id="IPR009060">
    <property type="entry name" value="UBA-like_sf"/>
</dbReference>